<feature type="compositionally biased region" description="Basic and acidic residues" evidence="10">
    <location>
        <begin position="658"/>
        <end position="676"/>
    </location>
</feature>
<evidence type="ECO:0000256" key="4">
    <source>
        <dbReference type="ARBA" id="ARBA00022603"/>
    </source>
</evidence>
<evidence type="ECO:0000313" key="14">
    <source>
        <dbReference type="Proteomes" id="UP000007797"/>
    </source>
</evidence>
<keyword evidence="8" id="KW-0539">Nucleus</keyword>
<dbReference type="RefSeq" id="XP_004361039.1">
    <property type="nucleotide sequence ID" value="XM_004360982.1"/>
</dbReference>
<comment type="caution">
    <text evidence="9">Lacks conserved residue(s) required for the propagation of feature annotation.</text>
</comment>
<keyword evidence="4 9" id="KW-0489">Methyltransferase</keyword>
<keyword evidence="5 9" id="KW-0808">Transferase</keyword>
<dbReference type="GO" id="GO:0003723">
    <property type="term" value="F:RNA binding"/>
    <property type="evidence" value="ECO:0007669"/>
    <property type="project" value="UniProtKB-UniRule"/>
</dbReference>
<dbReference type="OMA" id="PIGSWTK"/>
<dbReference type="PROSITE" id="PS51686">
    <property type="entry name" value="SAM_MT_RSMB_NOP"/>
    <property type="match status" value="1"/>
</dbReference>
<feature type="binding site" evidence="9">
    <location>
        <position position="452"/>
    </location>
    <ligand>
        <name>S-adenosyl-L-methionine</name>
        <dbReference type="ChEBI" id="CHEBI:59789"/>
    </ligand>
</feature>
<dbReference type="Gene3D" id="3.30.70.1170">
    <property type="entry name" value="Sun protein, domain 3"/>
    <property type="match status" value="1"/>
</dbReference>
<dbReference type="Gene3D" id="3.40.50.150">
    <property type="entry name" value="Vaccinia Virus protein VP39"/>
    <property type="match status" value="1"/>
</dbReference>
<dbReference type="GO" id="GO:0070475">
    <property type="term" value="P:rRNA base methylation"/>
    <property type="evidence" value="ECO:0007669"/>
    <property type="project" value="TreeGrafter"/>
</dbReference>
<keyword evidence="14" id="KW-1185">Reference proteome</keyword>
<evidence type="ECO:0000256" key="2">
    <source>
        <dbReference type="ARBA" id="ARBA00007494"/>
    </source>
</evidence>
<dbReference type="GO" id="GO:0000470">
    <property type="term" value="P:maturation of LSU-rRNA"/>
    <property type="evidence" value="ECO:0007669"/>
    <property type="project" value="TreeGrafter"/>
</dbReference>
<keyword evidence="7 9" id="KW-0694">RNA-binding</keyword>
<dbReference type="GeneID" id="14875686"/>
<evidence type="ECO:0000256" key="1">
    <source>
        <dbReference type="ARBA" id="ARBA00004604"/>
    </source>
</evidence>
<evidence type="ECO:0000256" key="9">
    <source>
        <dbReference type="PROSITE-ProRule" id="PRU01023"/>
    </source>
</evidence>
<dbReference type="InterPro" id="IPR049560">
    <property type="entry name" value="MeTrfase_RsmB-F_NOP2_cat"/>
</dbReference>
<dbReference type="SUPFAM" id="SSF53335">
    <property type="entry name" value="S-adenosyl-L-methionine-dependent methyltransferases"/>
    <property type="match status" value="1"/>
</dbReference>
<comment type="subcellular location">
    <subcellularLocation>
        <location evidence="1">Nucleus</location>
        <location evidence="1">Nucleolus</location>
    </subcellularLocation>
</comment>
<dbReference type="EMBL" id="GL883008">
    <property type="protein sequence ID" value="EGG23188.1"/>
    <property type="molecule type" value="Genomic_DNA"/>
</dbReference>
<dbReference type="Proteomes" id="UP000007797">
    <property type="component" value="Unassembled WGS sequence"/>
</dbReference>
<dbReference type="OrthoDB" id="427002at2759"/>
<feature type="compositionally biased region" description="Acidic residues" evidence="10">
    <location>
        <begin position="608"/>
        <end position="635"/>
    </location>
</feature>
<accession>F4PKW6</accession>
<reference evidence="14" key="1">
    <citation type="journal article" date="2011" name="Genome Res.">
        <title>Phylogeny-wide analysis of social amoeba genomes highlights ancient origins for complex intercellular communication.</title>
        <authorList>
            <person name="Heidel A.J."/>
            <person name="Lawal H.M."/>
            <person name="Felder M."/>
            <person name="Schilde C."/>
            <person name="Helps N.R."/>
            <person name="Tunggal B."/>
            <person name="Rivero F."/>
            <person name="John U."/>
            <person name="Schleicher M."/>
            <person name="Eichinger L."/>
            <person name="Platzer M."/>
            <person name="Noegel A.A."/>
            <person name="Schaap P."/>
            <person name="Gloeckner G."/>
        </authorList>
    </citation>
    <scope>NUCLEOTIDE SEQUENCE [LARGE SCALE GENOMIC DNA]</scope>
    <source>
        <strain evidence="14">SH3</strain>
    </source>
</reference>
<keyword evidence="11" id="KW-0472">Membrane</keyword>
<dbReference type="KEGG" id="dfa:DFA_05320"/>
<feature type="region of interest" description="Disordered" evidence="10">
    <location>
        <begin position="191"/>
        <end position="237"/>
    </location>
</feature>
<dbReference type="PANTHER" id="PTHR22807">
    <property type="entry name" value="NOP2 YEAST -RELATED NOL1/NOP2/FMU SUN DOMAIN-CONTAINING"/>
    <property type="match status" value="1"/>
</dbReference>
<feature type="binding site" evidence="9">
    <location>
        <position position="469"/>
    </location>
    <ligand>
        <name>S-adenosyl-L-methionine</name>
        <dbReference type="ChEBI" id="CHEBI:59789"/>
    </ligand>
</feature>
<keyword evidence="6 9" id="KW-0949">S-adenosyl-L-methionine</keyword>
<gene>
    <name evidence="13" type="primary">nol1</name>
    <name evidence="13" type="ORF">DFA_05320</name>
</gene>
<evidence type="ECO:0000256" key="7">
    <source>
        <dbReference type="ARBA" id="ARBA00022884"/>
    </source>
</evidence>
<keyword evidence="11" id="KW-1133">Transmembrane helix</keyword>
<evidence type="ECO:0000259" key="12">
    <source>
        <dbReference type="PROSITE" id="PS51686"/>
    </source>
</evidence>
<comment type="similarity">
    <text evidence="2 9">Belongs to the class I-like SAM-binding methyltransferase superfamily. RsmB/NOP family.</text>
</comment>
<evidence type="ECO:0000313" key="13">
    <source>
        <dbReference type="EMBL" id="EGG23188.1"/>
    </source>
</evidence>
<feature type="binding site" evidence="9">
    <location>
        <position position="425"/>
    </location>
    <ligand>
        <name>S-adenosyl-L-methionine</name>
        <dbReference type="ChEBI" id="CHEBI:59789"/>
    </ligand>
</feature>
<dbReference type="InterPro" id="IPR011023">
    <property type="entry name" value="Nop2p"/>
</dbReference>
<dbReference type="FunFam" id="3.30.70.1170:FF:000001">
    <property type="entry name" value="Ribosomal RNA methyltransferase Nop2"/>
    <property type="match status" value="1"/>
</dbReference>
<proteinExistence type="inferred from homology"/>
<feature type="region of interest" description="Disordered" evidence="10">
    <location>
        <begin position="603"/>
        <end position="713"/>
    </location>
</feature>
<evidence type="ECO:0000256" key="11">
    <source>
        <dbReference type="SAM" id="Phobius"/>
    </source>
</evidence>
<evidence type="ECO:0000256" key="5">
    <source>
        <dbReference type="ARBA" id="ARBA00022679"/>
    </source>
</evidence>
<dbReference type="GO" id="GO:0009383">
    <property type="term" value="F:rRNA (cytosine-C5-)-methyltransferase activity"/>
    <property type="evidence" value="ECO:0007669"/>
    <property type="project" value="TreeGrafter"/>
</dbReference>
<dbReference type="NCBIfam" id="TIGR00446">
    <property type="entry name" value="nop2p"/>
    <property type="match status" value="1"/>
</dbReference>
<keyword evidence="11" id="KW-0812">Transmembrane</keyword>
<feature type="transmembrane region" description="Helical" evidence="11">
    <location>
        <begin position="12"/>
        <end position="30"/>
    </location>
</feature>
<evidence type="ECO:0000256" key="6">
    <source>
        <dbReference type="ARBA" id="ARBA00022691"/>
    </source>
</evidence>
<dbReference type="InterPro" id="IPR023273">
    <property type="entry name" value="RCMT_NOP2"/>
</dbReference>
<feature type="active site" description="Nucleophile" evidence="9">
    <location>
        <position position="526"/>
    </location>
</feature>
<keyword evidence="3" id="KW-0690">Ribosome biogenesis</keyword>
<feature type="compositionally biased region" description="Low complexity" evidence="10">
    <location>
        <begin position="677"/>
        <end position="687"/>
    </location>
</feature>
<feature type="region of interest" description="Disordered" evidence="10">
    <location>
        <begin position="86"/>
        <end position="174"/>
    </location>
</feature>
<protein>
    <submittedName>
        <fullName evidence="13">NOL1/NOP2/Sun family protein</fullName>
    </submittedName>
</protein>
<dbReference type="AlphaFoldDB" id="F4PKW6"/>
<dbReference type="GO" id="GO:0005730">
    <property type="term" value="C:nucleolus"/>
    <property type="evidence" value="ECO:0007669"/>
    <property type="project" value="UniProtKB-SubCell"/>
</dbReference>
<dbReference type="Pfam" id="PF01189">
    <property type="entry name" value="Methyltr_RsmB-F"/>
    <property type="match status" value="1"/>
</dbReference>
<evidence type="ECO:0000256" key="10">
    <source>
        <dbReference type="SAM" id="MobiDB-lite"/>
    </source>
</evidence>
<dbReference type="InterPro" id="IPR054728">
    <property type="entry name" value="RsmB-like_ferredoxin"/>
</dbReference>
<feature type="compositionally biased region" description="Acidic residues" evidence="10">
    <location>
        <begin position="212"/>
        <end position="228"/>
    </location>
</feature>
<evidence type="ECO:0000256" key="3">
    <source>
        <dbReference type="ARBA" id="ARBA00022517"/>
    </source>
</evidence>
<dbReference type="STRING" id="1054147.F4PKW6"/>
<feature type="compositionally biased region" description="Basic residues" evidence="10">
    <location>
        <begin position="704"/>
        <end position="713"/>
    </location>
</feature>
<dbReference type="PRINTS" id="PR02012">
    <property type="entry name" value="RCMTNOP2"/>
</dbReference>
<organism evidence="13 14">
    <name type="scientific">Cavenderia fasciculata</name>
    <name type="common">Slime mold</name>
    <name type="synonym">Dictyostelium fasciculatum</name>
    <dbReference type="NCBI Taxonomy" id="261658"/>
    <lineage>
        <taxon>Eukaryota</taxon>
        <taxon>Amoebozoa</taxon>
        <taxon>Evosea</taxon>
        <taxon>Eumycetozoa</taxon>
        <taxon>Dictyostelia</taxon>
        <taxon>Acytosteliales</taxon>
        <taxon>Cavenderiaceae</taxon>
        <taxon>Cavenderia</taxon>
    </lineage>
</organism>
<dbReference type="PRINTS" id="PR02008">
    <property type="entry name" value="RCMTFAMILY"/>
</dbReference>
<evidence type="ECO:0000256" key="8">
    <source>
        <dbReference type="ARBA" id="ARBA00023242"/>
    </source>
</evidence>
<dbReference type="InterPro" id="IPR029063">
    <property type="entry name" value="SAM-dependent_MTases_sf"/>
</dbReference>
<dbReference type="InterPro" id="IPR023267">
    <property type="entry name" value="RCMT"/>
</dbReference>
<feature type="compositionally biased region" description="Polar residues" evidence="10">
    <location>
        <begin position="138"/>
        <end position="148"/>
    </location>
</feature>
<name>F4PKW6_CACFS</name>
<dbReference type="CDD" id="cd02440">
    <property type="entry name" value="AdoMet_MTases"/>
    <property type="match status" value="1"/>
</dbReference>
<dbReference type="Pfam" id="PF22458">
    <property type="entry name" value="RsmF-B_ferredox"/>
    <property type="match status" value="1"/>
</dbReference>
<dbReference type="PANTHER" id="PTHR22807:SF30">
    <property type="entry name" value="28S RRNA (CYTOSINE(4447)-C(5))-METHYLTRANSFERASE-RELATED"/>
    <property type="match status" value="1"/>
</dbReference>
<sequence length="713" mass="80572">MGVLKFIRDNYYISIFYFFFIFIYIFIMGIDKKFLAKKAPSTASASAGARKLVGSAGAKPAAKATAVVATKKPVIAASKKSNIEQPKKKVAVVQQEESESEEDDEEFVSAEEDIPSDEEDETTEKNQLFEDSDDEKLNSNTKAFSDSNKGWLKPSKRDKDGDDESEEEEEKLTAFEKKSINAAKKRKQIEEDNTIDIQNQMAIDREQRDETSSEQEEDESEEESDEDNVLPSGEKIEEEQVLGVDLQEVYQRIKDIINTLDNFSKERKKGMSREDYMTRLRDDLATYFGYNTFLIEVFLKLFRVSECLEFLEANETQRPLTIRTNTLKARRKDLADALGGRGVHLEPIKWSPVGLTIYDTQVAIGATPEYLAGHYIQQSASSFLPVVALEPQPGERILDLCASPGGKTTYVAALMKNTGTLVANDINEERMRSLVANIHRLGVKNTIVSNLDGREYPKTMGGFDRCLVDAPCVGLGVIAKDQQIKLSKSQRDVDLCVNMQKELILHAIDSVDAKSPTGGIIVYSTCSLTVEENEGVVDYALRNRDVILLDTGVEFGVQGFTAYRHHRFHPSVALTKRYYPHTHNMDGFYVAKFKKISNEIKTKKAQEQENDQEDEQDYEDDEEEEVESGSEDQEGESTSSSNELEELTPQKIVKKQKRDNTPKINSHEAKIKKIQQEKQQSLQQKTKTSGKNKYNKKPTQPKNNNKKKVVTKK</sequence>
<feature type="domain" description="SAM-dependent MTase RsmB/NOP-type" evidence="12">
    <location>
        <begin position="310"/>
        <end position="596"/>
    </location>
</feature>
<dbReference type="InterPro" id="IPR001678">
    <property type="entry name" value="MeTrfase_RsmB-F_NOP2_dom"/>
</dbReference>
<feature type="compositionally biased region" description="Acidic residues" evidence="10">
    <location>
        <begin position="161"/>
        <end position="170"/>
    </location>
</feature>
<feature type="compositionally biased region" description="Acidic residues" evidence="10">
    <location>
        <begin position="96"/>
        <end position="122"/>
    </location>
</feature>